<gene>
    <name evidence="1" type="ORF">HT585_15385</name>
</gene>
<dbReference type="EMBL" id="JABWDU010000003">
    <property type="protein sequence ID" value="NVD40250.1"/>
    <property type="molecule type" value="Genomic_DNA"/>
</dbReference>
<name>A0A7Y6Q750_9HYPH</name>
<comment type="caution">
    <text evidence="1">The sequence shown here is derived from an EMBL/GenBank/DDBJ whole genome shotgun (WGS) entry which is preliminary data.</text>
</comment>
<dbReference type="RefSeq" id="WP_176353754.1">
    <property type="nucleotide sequence ID" value="NZ_JABWDU010000003.1"/>
</dbReference>
<proteinExistence type="predicted"/>
<reference evidence="1 2" key="1">
    <citation type="submission" date="2020-06" db="EMBL/GenBank/DDBJ databases">
        <authorList>
            <person name="Grouzdev D.S."/>
        </authorList>
    </citation>
    <scope>NUCLEOTIDE SEQUENCE [LARGE SCALE GENOMIC DNA]</scope>
    <source>
        <strain evidence="1 2">HO-A22</strain>
    </source>
</reference>
<organism evidence="1 2">
    <name type="scientific">Ensifer oleiphilus</name>
    <dbReference type="NCBI Taxonomy" id="2742698"/>
    <lineage>
        <taxon>Bacteria</taxon>
        <taxon>Pseudomonadati</taxon>
        <taxon>Pseudomonadota</taxon>
        <taxon>Alphaproteobacteria</taxon>
        <taxon>Hyphomicrobiales</taxon>
        <taxon>Rhizobiaceae</taxon>
        <taxon>Sinorhizobium/Ensifer group</taxon>
        <taxon>Ensifer</taxon>
    </lineage>
</organism>
<accession>A0A7Y6Q750</accession>
<keyword evidence="2" id="KW-1185">Reference proteome</keyword>
<dbReference type="Proteomes" id="UP000520198">
    <property type="component" value="Unassembled WGS sequence"/>
</dbReference>
<protein>
    <submittedName>
        <fullName evidence="1">Uncharacterized protein</fullName>
    </submittedName>
</protein>
<dbReference type="AlphaFoldDB" id="A0A7Y6Q750"/>
<evidence type="ECO:0000313" key="1">
    <source>
        <dbReference type="EMBL" id="NVD40250.1"/>
    </source>
</evidence>
<sequence>MTTPGLLVTFNAGRSTVKVGLFETRDGKPSRVARGMVDFSRRTRNRLSPEMRSPFFSAMPDWTLSGRSF</sequence>
<evidence type="ECO:0000313" key="2">
    <source>
        <dbReference type="Proteomes" id="UP000520198"/>
    </source>
</evidence>